<comment type="pathway">
    <text evidence="1">Protein modification; protein ubiquitination.</text>
</comment>
<dbReference type="EMBL" id="JAMQYH010000004">
    <property type="protein sequence ID" value="KAJ1691016.1"/>
    <property type="molecule type" value="Genomic_DNA"/>
</dbReference>
<dbReference type="CDD" id="cd00121">
    <property type="entry name" value="MATH"/>
    <property type="match status" value="1"/>
</dbReference>
<evidence type="ECO:0000256" key="2">
    <source>
        <dbReference type="ARBA" id="ARBA00010846"/>
    </source>
</evidence>
<accession>A0A9Q0HLT1</accession>
<dbReference type="Gene3D" id="3.30.710.10">
    <property type="entry name" value="Potassium Channel Kv1.1, Chain A"/>
    <property type="match status" value="1"/>
</dbReference>
<dbReference type="InterPro" id="IPR000210">
    <property type="entry name" value="BTB/POZ_dom"/>
</dbReference>
<proteinExistence type="inferred from homology"/>
<evidence type="ECO:0000313" key="4">
    <source>
        <dbReference type="EMBL" id="KAJ1691016.1"/>
    </source>
</evidence>
<dbReference type="AlphaFoldDB" id="A0A9Q0HLT1"/>
<dbReference type="OrthoDB" id="6359816at2759"/>
<name>A0A9Q0HLT1_9POAL</name>
<organism evidence="4 5">
    <name type="scientific">Rhynchospora breviuscula</name>
    <dbReference type="NCBI Taxonomy" id="2022672"/>
    <lineage>
        <taxon>Eukaryota</taxon>
        <taxon>Viridiplantae</taxon>
        <taxon>Streptophyta</taxon>
        <taxon>Embryophyta</taxon>
        <taxon>Tracheophyta</taxon>
        <taxon>Spermatophyta</taxon>
        <taxon>Magnoliopsida</taxon>
        <taxon>Liliopsida</taxon>
        <taxon>Poales</taxon>
        <taxon>Cyperaceae</taxon>
        <taxon>Cyperoideae</taxon>
        <taxon>Rhynchosporeae</taxon>
        <taxon>Rhynchospora</taxon>
    </lineage>
</organism>
<dbReference type="InterPro" id="IPR056423">
    <property type="entry name" value="BACK_BPM_SPOP"/>
</dbReference>
<comment type="caution">
    <text evidence="4">The sequence shown here is derived from an EMBL/GenBank/DDBJ whole genome shotgun (WGS) entry which is preliminary data.</text>
</comment>
<dbReference type="PANTHER" id="PTHR26379">
    <property type="entry name" value="BTB/POZ AND MATH DOMAIN-CONTAINING PROTEIN 1"/>
    <property type="match status" value="1"/>
</dbReference>
<dbReference type="InterPro" id="IPR002083">
    <property type="entry name" value="MATH/TRAF_dom"/>
</dbReference>
<evidence type="ECO:0000259" key="3">
    <source>
        <dbReference type="PROSITE" id="PS50097"/>
    </source>
</evidence>
<dbReference type="SUPFAM" id="SSF49599">
    <property type="entry name" value="TRAF domain-like"/>
    <property type="match status" value="1"/>
</dbReference>
<evidence type="ECO:0000313" key="5">
    <source>
        <dbReference type="Proteomes" id="UP001151287"/>
    </source>
</evidence>
<dbReference type="InterPro" id="IPR045005">
    <property type="entry name" value="BPM1-6"/>
</dbReference>
<keyword evidence="5" id="KW-1185">Reference proteome</keyword>
<dbReference type="Pfam" id="PF24570">
    <property type="entry name" value="BACK_BPM_SPOP"/>
    <property type="match status" value="1"/>
</dbReference>
<dbReference type="InterPro" id="IPR011333">
    <property type="entry name" value="SKP1/BTB/POZ_sf"/>
</dbReference>
<reference evidence="4" key="1">
    <citation type="journal article" date="2022" name="Cell">
        <title>Repeat-based holocentromeres influence genome architecture and karyotype evolution.</title>
        <authorList>
            <person name="Hofstatter P.G."/>
            <person name="Thangavel G."/>
            <person name="Lux T."/>
            <person name="Neumann P."/>
            <person name="Vondrak T."/>
            <person name="Novak P."/>
            <person name="Zhang M."/>
            <person name="Costa L."/>
            <person name="Castellani M."/>
            <person name="Scott A."/>
            <person name="Toegelov H."/>
            <person name="Fuchs J."/>
            <person name="Mata-Sucre Y."/>
            <person name="Dias Y."/>
            <person name="Vanzela A.L.L."/>
            <person name="Huettel B."/>
            <person name="Almeida C.C.S."/>
            <person name="Simkova H."/>
            <person name="Souza G."/>
            <person name="Pedrosa-Harand A."/>
            <person name="Macas J."/>
            <person name="Mayer K.F.X."/>
            <person name="Houben A."/>
            <person name="Marques A."/>
        </authorList>
    </citation>
    <scope>NUCLEOTIDE SEQUENCE</scope>
    <source>
        <strain evidence="4">RhyBre1mFocal</strain>
    </source>
</reference>
<comment type="similarity">
    <text evidence="2">Belongs to the Tdpoz family.</text>
</comment>
<dbReference type="Proteomes" id="UP001151287">
    <property type="component" value="Unassembled WGS sequence"/>
</dbReference>
<dbReference type="Pfam" id="PF00651">
    <property type="entry name" value="BTB"/>
    <property type="match status" value="1"/>
</dbReference>
<dbReference type="PROSITE" id="PS50097">
    <property type="entry name" value="BTB"/>
    <property type="match status" value="1"/>
</dbReference>
<dbReference type="SUPFAM" id="SSF54695">
    <property type="entry name" value="POZ domain"/>
    <property type="match status" value="1"/>
</dbReference>
<evidence type="ECO:0000256" key="1">
    <source>
        <dbReference type="ARBA" id="ARBA00004906"/>
    </source>
</evidence>
<gene>
    <name evidence="4" type="ORF">LUZ63_015171</name>
</gene>
<dbReference type="Gene3D" id="2.60.210.10">
    <property type="entry name" value="Apoptosis, Tumor Necrosis Factor Receptor Associated Protein 2, Chain A"/>
    <property type="match status" value="1"/>
</dbReference>
<dbReference type="InterPro" id="IPR008974">
    <property type="entry name" value="TRAF-like"/>
</dbReference>
<protein>
    <recommendedName>
        <fullName evidence="3">BTB domain-containing protein</fullName>
    </recommendedName>
</protein>
<dbReference type="GO" id="GO:0016567">
    <property type="term" value="P:protein ubiquitination"/>
    <property type="evidence" value="ECO:0007669"/>
    <property type="project" value="InterPro"/>
</dbReference>
<dbReference type="PANTHER" id="PTHR26379:SF187">
    <property type="entry name" value="OS07G0655300 PROTEIN"/>
    <property type="match status" value="1"/>
</dbReference>
<feature type="domain" description="BTB" evidence="3">
    <location>
        <begin position="171"/>
        <end position="235"/>
    </location>
</feature>
<sequence length="343" mass="38732">MASSSANSAAPIWIKEVTAGSFKFEIYMKEYPSFESSPIFTFGGHEWRLKCCINYSKDVHLWLELISDADAVKATIEFTLLEKNGGLSWAHQRVTHTFSSKARLTDMALLRVLRRGLHPEIYVTNGCFYVLCTIFIASDTTKVKPNHSSSGLPSDSLIEQLGDLLKSKNISDVTFEVDGEIFNAHRVILAARSPVFMAELFGPMVEGNKKRIKLEGMMAEVFKDLLHYIYTDKIEDVGTKFNQHLLEAADRYALDGLKKICEDRLCRDITLDTVVSSLGLSDEHNCGKLLDYCLNFAAKPENLLQLTLRQEYLELMKNCPSVFAKLSERASASLDFKKIIYKK</sequence>
<dbReference type="SMART" id="SM00225">
    <property type="entry name" value="BTB"/>
    <property type="match status" value="1"/>
</dbReference>